<dbReference type="AlphaFoldDB" id="A0A1Y2FRS0"/>
<name>A0A1Y2FRS0_9BASI</name>
<proteinExistence type="predicted"/>
<dbReference type="InParanoid" id="A0A1Y2FRS0"/>
<organism evidence="2 3">
    <name type="scientific">Leucosporidium creatinivorum</name>
    <dbReference type="NCBI Taxonomy" id="106004"/>
    <lineage>
        <taxon>Eukaryota</taxon>
        <taxon>Fungi</taxon>
        <taxon>Dikarya</taxon>
        <taxon>Basidiomycota</taxon>
        <taxon>Pucciniomycotina</taxon>
        <taxon>Microbotryomycetes</taxon>
        <taxon>Leucosporidiales</taxon>
        <taxon>Leucosporidium</taxon>
    </lineage>
</organism>
<comment type="caution">
    <text evidence="2">The sequence shown here is derived from an EMBL/GenBank/DDBJ whole genome shotgun (WGS) entry which is preliminary data.</text>
</comment>
<evidence type="ECO:0000313" key="2">
    <source>
        <dbReference type="EMBL" id="ORY86701.1"/>
    </source>
</evidence>
<gene>
    <name evidence="2" type="ORF">BCR35DRAFT_44844</name>
</gene>
<reference evidence="2 3" key="1">
    <citation type="submission" date="2016-07" db="EMBL/GenBank/DDBJ databases">
        <title>Pervasive Adenine N6-methylation of Active Genes in Fungi.</title>
        <authorList>
            <consortium name="DOE Joint Genome Institute"/>
            <person name="Mondo S.J."/>
            <person name="Dannebaum R.O."/>
            <person name="Kuo R.C."/>
            <person name="Labutti K."/>
            <person name="Haridas S."/>
            <person name="Kuo A."/>
            <person name="Salamov A."/>
            <person name="Ahrendt S.R."/>
            <person name="Lipzen A."/>
            <person name="Sullivan W."/>
            <person name="Andreopoulos W.B."/>
            <person name="Clum A."/>
            <person name="Lindquist E."/>
            <person name="Daum C."/>
            <person name="Ramamoorthy G.K."/>
            <person name="Gryganskyi A."/>
            <person name="Culley D."/>
            <person name="Magnuson J.K."/>
            <person name="James T.Y."/>
            <person name="O'Malley M.A."/>
            <person name="Stajich J.E."/>
            <person name="Spatafora J.W."/>
            <person name="Visel A."/>
            <person name="Grigoriev I.V."/>
        </authorList>
    </citation>
    <scope>NUCLEOTIDE SEQUENCE [LARGE SCALE GENOMIC DNA]</scope>
    <source>
        <strain evidence="2 3">62-1032</strain>
    </source>
</reference>
<accession>A0A1Y2FRS0</accession>
<dbReference type="EMBL" id="MCGR01000014">
    <property type="protein sequence ID" value="ORY86701.1"/>
    <property type="molecule type" value="Genomic_DNA"/>
</dbReference>
<protein>
    <submittedName>
        <fullName evidence="2">Uncharacterized protein</fullName>
    </submittedName>
</protein>
<evidence type="ECO:0000313" key="3">
    <source>
        <dbReference type="Proteomes" id="UP000193467"/>
    </source>
</evidence>
<dbReference type="Proteomes" id="UP000193467">
    <property type="component" value="Unassembled WGS sequence"/>
</dbReference>
<evidence type="ECO:0000256" key="1">
    <source>
        <dbReference type="SAM" id="MobiDB-lite"/>
    </source>
</evidence>
<feature type="region of interest" description="Disordered" evidence="1">
    <location>
        <begin position="44"/>
        <end position="64"/>
    </location>
</feature>
<sequence>MKCRPFSTPCTPDRAQRSYAAALGSAKVLGEQRAPTEDLFEVESELLSSTDEGRTLSGVAARPR</sequence>
<keyword evidence="3" id="KW-1185">Reference proteome</keyword>